<evidence type="ECO:0000256" key="3">
    <source>
        <dbReference type="ARBA" id="ARBA00023014"/>
    </source>
</evidence>
<evidence type="ECO:0000256" key="2">
    <source>
        <dbReference type="ARBA" id="ARBA00023004"/>
    </source>
</evidence>
<sequence>MTMAPSDAHHDHDSDHSHGAGAALSDRARDILRRGIDELLQMTEAMTFQPVASEKFPLPLTSVAHAQLPGLDALRVEIEARKDSDPIRILDEVLALLELYECNQPDIAEHILQDMPFVATCFNSKRRNGWIAVVGDGDRAALESAVNDRWLFEFFSGPARPTGLYVLLSMLARYAFVYGPVAPGDSHTLSHFVEDLAPGVIVCHGALSDLEWTLALAAMKMGVPAVVPADYPFGLGRTLQADTPDQVAETVVGLPNIRRLLQVPDIPQLPPYCNGQFAGQEITPAVTWGGTSESFFIVRKGSVSKPGFAVTAKPTGPIGIVVTADAEPMDAVDCDYIEQAVLPTLAMMDGVAVDADDDGLTIHMGEGIQLDPKRIGEALLAAVGNQFPKLHDRTRVEVIFDVATLGEIAPDVRAEKLARADQIARATEESAEQFIGCTGCSPFAPDHVCIITPERPTQCGRPMGLLKTNAQYAYDDMSGIHHSRLQKDVNSFIVIDKGECIDPVRGEWSGVNAHAQRMTDGRTQRVQLHCLDEVPHTGCGCFRLILFKTAAPREGVGVMDRGFGGACADGRAWGDLYYELAGKQTPGVTGAGPGYLLSDKFLAAHGGWDSVVWVSPRVAEFMGDRLPDGVDVGREPEAG</sequence>
<gene>
    <name evidence="6" type="ORF">LCGC14_0124630</name>
</gene>
<keyword evidence="1" id="KW-0479">Metal-binding</keyword>
<dbReference type="Pfam" id="PF19436">
    <property type="entry name" value="ACS_CODH_B_C"/>
    <property type="match status" value="1"/>
</dbReference>
<accession>A0A0F9Y7S3</accession>
<evidence type="ECO:0000313" key="6">
    <source>
        <dbReference type="EMBL" id="KKO00689.1"/>
    </source>
</evidence>
<proteinExistence type="predicted"/>
<dbReference type="PANTHER" id="PTHR42281:SF1">
    <property type="entry name" value="ACETYL-COA DECARBONYLASE_SYNTHASE COMPLEX SUBUNIT BETA 1"/>
    <property type="match status" value="1"/>
</dbReference>
<dbReference type="Gene3D" id="3.40.970.20">
    <property type="entry name" value="Carbon monoxide dehydrogenase alpha subunit. Chain D, domain 4"/>
    <property type="match status" value="1"/>
</dbReference>
<dbReference type="InterPro" id="IPR004461">
    <property type="entry name" value="CO_DH/Ac-CoA_synth_bsu"/>
</dbReference>
<keyword evidence="3" id="KW-0411">Iron-sulfur</keyword>
<dbReference type="GO" id="GO:0043885">
    <property type="term" value="F:anaerobic carbon-monoxide dehydrogenase activity"/>
    <property type="evidence" value="ECO:0007669"/>
    <property type="project" value="InterPro"/>
</dbReference>
<feature type="compositionally biased region" description="Basic and acidic residues" evidence="4">
    <location>
        <begin position="7"/>
        <end position="18"/>
    </location>
</feature>
<dbReference type="InterPro" id="IPR011254">
    <property type="entry name" value="Prismane-like_sf"/>
</dbReference>
<dbReference type="GO" id="GO:0051536">
    <property type="term" value="F:iron-sulfur cluster binding"/>
    <property type="evidence" value="ECO:0007669"/>
    <property type="project" value="UniProtKB-KW"/>
</dbReference>
<dbReference type="PANTHER" id="PTHR42281">
    <property type="match status" value="1"/>
</dbReference>
<dbReference type="InterPro" id="IPR016099">
    <property type="entry name" value="Prismane-like_a/b-sand"/>
</dbReference>
<organism evidence="6">
    <name type="scientific">marine sediment metagenome</name>
    <dbReference type="NCBI Taxonomy" id="412755"/>
    <lineage>
        <taxon>unclassified sequences</taxon>
        <taxon>metagenomes</taxon>
        <taxon>ecological metagenomes</taxon>
    </lineage>
</organism>
<dbReference type="InterPro" id="IPR045822">
    <property type="entry name" value="ACS_CODH_B_C"/>
</dbReference>
<dbReference type="AlphaFoldDB" id="A0A0F9Y7S3"/>
<evidence type="ECO:0000256" key="4">
    <source>
        <dbReference type="SAM" id="MobiDB-lite"/>
    </source>
</evidence>
<dbReference type="GO" id="GO:0046872">
    <property type="term" value="F:metal ion binding"/>
    <property type="evidence" value="ECO:0007669"/>
    <property type="project" value="UniProtKB-KW"/>
</dbReference>
<evidence type="ECO:0000256" key="1">
    <source>
        <dbReference type="ARBA" id="ARBA00022723"/>
    </source>
</evidence>
<evidence type="ECO:0000259" key="5">
    <source>
        <dbReference type="Pfam" id="PF19436"/>
    </source>
</evidence>
<dbReference type="GO" id="GO:0006084">
    <property type="term" value="P:acetyl-CoA metabolic process"/>
    <property type="evidence" value="ECO:0007669"/>
    <property type="project" value="InterPro"/>
</dbReference>
<dbReference type="EMBL" id="LAZR01000039">
    <property type="protein sequence ID" value="KKO00689.1"/>
    <property type="molecule type" value="Genomic_DNA"/>
</dbReference>
<name>A0A0F9Y7S3_9ZZZZ</name>
<dbReference type="Gene3D" id="3.40.1470.10">
    <property type="entry name" value="Bifunctional carbon monoxide dehydrogenase/acetyl-coa synthase(codh/acs), Chain M, domain 5"/>
    <property type="match status" value="1"/>
</dbReference>
<reference evidence="6" key="1">
    <citation type="journal article" date="2015" name="Nature">
        <title>Complex archaea that bridge the gap between prokaryotes and eukaryotes.</title>
        <authorList>
            <person name="Spang A."/>
            <person name="Saw J.H."/>
            <person name="Jorgensen S.L."/>
            <person name="Zaremba-Niedzwiedzka K."/>
            <person name="Martijn J."/>
            <person name="Lind A.E."/>
            <person name="van Eijk R."/>
            <person name="Schleper C."/>
            <person name="Guy L."/>
            <person name="Ettema T.J."/>
        </authorList>
    </citation>
    <scope>NUCLEOTIDE SEQUENCE</scope>
</reference>
<protein>
    <recommendedName>
        <fullName evidence="5">CO dehydrogenase/acetyl-CoA synthase complex beta subunit C-terminal domain-containing protein</fullName>
    </recommendedName>
</protein>
<feature type="domain" description="CO dehydrogenase/acetyl-CoA synthase complex beta subunit C-terminal" evidence="5">
    <location>
        <begin position="419"/>
        <end position="627"/>
    </location>
</feature>
<keyword evidence="2" id="KW-0408">Iron</keyword>
<feature type="region of interest" description="Disordered" evidence="4">
    <location>
        <begin position="1"/>
        <end position="22"/>
    </location>
</feature>
<comment type="caution">
    <text evidence="6">The sequence shown here is derived from an EMBL/GenBank/DDBJ whole genome shotgun (WGS) entry which is preliminary data.</text>
</comment>
<dbReference type="SUPFAM" id="SSF56821">
    <property type="entry name" value="Prismane protein-like"/>
    <property type="match status" value="1"/>
</dbReference>
<dbReference type="Gene3D" id="3.40.50.2030">
    <property type="match status" value="1"/>
</dbReference>